<gene>
    <name evidence="2" type="ORF">HK15_01460</name>
</gene>
<evidence type="ECO:0000256" key="1">
    <source>
        <dbReference type="SAM" id="MobiDB-lite"/>
    </source>
</evidence>
<comment type="caution">
    <text evidence="2">The sequence shown here is derived from an EMBL/GenBank/DDBJ whole genome shotgun (WGS) entry which is preliminary data.</text>
</comment>
<dbReference type="AlphaFoldDB" id="A0A252BFL5"/>
<organism evidence="2 3">
    <name type="scientific">Acetobacter orientalis</name>
    <dbReference type="NCBI Taxonomy" id="146474"/>
    <lineage>
        <taxon>Bacteria</taxon>
        <taxon>Pseudomonadati</taxon>
        <taxon>Pseudomonadota</taxon>
        <taxon>Alphaproteobacteria</taxon>
        <taxon>Acetobacterales</taxon>
        <taxon>Acetobacteraceae</taxon>
        <taxon>Acetobacter</taxon>
    </lineage>
</organism>
<feature type="region of interest" description="Disordered" evidence="1">
    <location>
        <begin position="42"/>
        <end position="74"/>
    </location>
</feature>
<dbReference type="Proteomes" id="UP000194999">
    <property type="component" value="Unassembled WGS sequence"/>
</dbReference>
<proteinExistence type="predicted"/>
<reference evidence="2 3" key="1">
    <citation type="submission" date="2014-06" db="EMBL/GenBank/DDBJ databases">
        <authorList>
            <person name="Ju J."/>
            <person name="Zhang J."/>
        </authorList>
    </citation>
    <scope>NUCLEOTIDE SEQUENCE [LARGE SCALE GENOMIC DNA]</scope>
    <source>
        <strain evidence="2">DmW_048</strain>
    </source>
</reference>
<name>A0A252BFL5_9PROT</name>
<dbReference type="RefSeq" id="WP_094754933.1">
    <property type="nucleotide sequence ID" value="NZ_JOOY01000014.1"/>
</dbReference>
<evidence type="ECO:0000313" key="2">
    <source>
        <dbReference type="EMBL" id="OUJ03118.1"/>
    </source>
</evidence>
<accession>A0A252BFL5</accession>
<dbReference type="EMBL" id="JOOY01000014">
    <property type="protein sequence ID" value="OUJ03118.1"/>
    <property type="molecule type" value="Genomic_DNA"/>
</dbReference>
<protein>
    <submittedName>
        <fullName evidence="2">Uncharacterized protein</fullName>
    </submittedName>
</protein>
<evidence type="ECO:0000313" key="3">
    <source>
        <dbReference type="Proteomes" id="UP000194999"/>
    </source>
</evidence>
<sequence length="166" mass="18820">METLSYRELADRWEVSLAAAKARVRRSGWIRVWQNDGTARVQVPDGAFPSEEEKESVSLGDTVPSEEPTTEPATDLATLSATLLATLRLLEQERERSSLLEREAREFAVRLSASEVRADLEAKRAERAEVELRGLREPATHPLREPATYRGYAKPKRSLLHWLLKL</sequence>